<dbReference type="CDD" id="cd00082">
    <property type="entry name" value="HisKA"/>
    <property type="match status" value="1"/>
</dbReference>
<dbReference type="InterPro" id="IPR036890">
    <property type="entry name" value="HATPase_C_sf"/>
</dbReference>
<dbReference type="SMART" id="SM00387">
    <property type="entry name" value="HATPase_c"/>
    <property type="match status" value="1"/>
</dbReference>
<evidence type="ECO:0000256" key="5">
    <source>
        <dbReference type="ARBA" id="ARBA00022679"/>
    </source>
</evidence>
<dbReference type="InterPro" id="IPR005467">
    <property type="entry name" value="His_kinase_dom"/>
</dbReference>
<dbReference type="InterPro" id="IPR004358">
    <property type="entry name" value="Sig_transdc_His_kin-like_C"/>
</dbReference>
<keyword evidence="10" id="KW-1133">Transmembrane helix</keyword>
<protein>
    <recommendedName>
        <fullName evidence="3">histidine kinase</fullName>
        <ecNumber evidence="3">2.7.13.3</ecNumber>
    </recommendedName>
</protein>
<keyword evidence="6" id="KW-0547">Nucleotide-binding</keyword>
<dbReference type="InterPro" id="IPR036097">
    <property type="entry name" value="HisK_dim/P_sf"/>
</dbReference>
<dbReference type="PRINTS" id="PR00344">
    <property type="entry name" value="BCTRLSENSOR"/>
</dbReference>
<keyword evidence="10" id="KW-0812">Transmembrane</keyword>
<keyword evidence="11" id="KW-0732">Signal</keyword>
<dbReference type="EC" id="2.7.13.3" evidence="3"/>
<keyword evidence="9" id="KW-0902">Two-component regulatory system</keyword>
<keyword evidence="15" id="KW-1185">Reference proteome</keyword>
<keyword evidence="10" id="KW-0472">Membrane</keyword>
<dbReference type="InterPro" id="IPR050351">
    <property type="entry name" value="BphY/WalK/GraS-like"/>
</dbReference>
<evidence type="ECO:0000313" key="15">
    <source>
        <dbReference type="Proteomes" id="UP001596516"/>
    </source>
</evidence>
<dbReference type="EMBL" id="JBHTFQ010000003">
    <property type="protein sequence ID" value="MFC7704141.1"/>
    <property type="molecule type" value="Genomic_DNA"/>
</dbReference>
<dbReference type="PROSITE" id="PS50885">
    <property type="entry name" value="HAMP"/>
    <property type="match status" value="1"/>
</dbReference>
<comment type="subcellular location">
    <subcellularLocation>
        <location evidence="2">Membrane</location>
    </subcellularLocation>
</comment>
<reference evidence="15" key="1">
    <citation type="journal article" date="2019" name="Int. J. Syst. Evol. Microbiol.">
        <title>The Global Catalogue of Microorganisms (GCM) 10K type strain sequencing project: providing services to taxonomists for standard genome sequencing and annotation.</title>
        <authorList>
            <consortium name="The Broad Institute Genomics Platform"/>
            <consortium name="The Broad Institute Genome Sequencing Center for Infectious Disease"/>
            <person name="Wu L."/>
            <person name="Ma J."/>
        </authorList>
    </citation>
    <scope>NUCLEOTIDE SEQUENCE [LARGE SCALE GENOMIC DNA]</scope>
    <source>
        <strain evidence="15">CGMCC 1.12750</strain>
    </source>
</reference>
<dbReference type="Pfam" id="PF00512">
    <property type="entry name" value="HisKA"/>
    <property type="match status" value="1"/>
</dbReference>
<feature type="domain" description="Histidine kinase" evidence="12">
    <location>
        <begin position="291"/>
        <end position="502"/>
    </location>
</feature>
<dbReference type="PANTHER" id="PTHR42878">
    <property type="entry name" value="TWO-COMPONENT HISTIDINE KINASE"/>
    <property type="match status" value="1"/>
</dbReference>
<evidence type="ECO:0000256" key="4">
    <source>
        <dbReference type="ARBA" id="ARBA00022553"/>
    </source>
</evidence>
<organism evidence="14 15">
    <name type="scientific">Plastorhodobacter daqingensis</name>
    <dbReference type="NCBI Taxonomy" id="1387281"/>
    <lineage>
        <taxon>Bacteria</taxon>
        <taxon>Pseudomonadati</taxon>
        <taxon>Pseudomonadota</taxon>
        <taxon>Alphaproteobacteria</taxon>
        <taxon>Rhodobacterales</taxon>
        <taxon>Paracoccaceae</taxon>
        <taxon>Plastorhodobacter</taxon>
    </lineage>
</organism>
<dbReference type="InterPro" id="IPR003661">
    <property type="entry name" value="HisK_dim/P_dom"/>
</dbReference>
<accession>A0ABW2UKS1</accession>
<keyword evidence="7 14" id="KW-0418">Kinase</keyword>
<dbReference type="RefSeq" id="WP_377401808.1">
    <property type="nucleotide sequence ID" value="NZ_JBHTFQ010000003.1"/>
</dbReference>
<name>A0ABW2UKS1_9RHOB</name>
<evidence type="ECO:0000256" key="1">
    <source>
        <dbReference type="ARBA" id="ARBA00000085"/>
    </source>
</evidence>
<dbReference type="SMART" id="SM00388">
    <property type="entry name" value="HisKA"/>
    <property type="match status" value="1"/>
</dbReference>
<dbReference type="Gene3D" id="1.10.287.130">
    <property type="match status" value="1"/>
</dbReference>
<evidence type="ECO:0000256" key="7">
    <source>
        <dbReference type="ARBA" id="ARBA00022777"/>
    </source>
</evidence>
<evidence type="ECO:0000259" key="13">
    <source>
        <dbReference type="PROSITE" id="PS50885"/>
    </source>
</evidence>
<evidence type="ECO:0000256" key="3">
    <source>
        <dbReference type="ARBA" id="ARBA00012438"/>
    </source>
</evidence>
<dbReference type="Proteomes" id="UP001596516">
    <property type="component" value="Unassembled WGS sequence"/>
</dbReference>
<dbReference type="SUPFAM" id="SSF47384">
    <property type="entry name" value="Homodimeric domain of signal transducing histidine kinase"/>
    <property type="match status" value="1"/>
</dbReference>
<dbReference type="InterPro" id="IPR003660">
    <property type="entry name" value="HAMP_dom"/>
</dbReference>
<keyword evidence="8" id="KW-0067">ATP-binding</keyword>
<evidence type="ECO:0000256" key="2">
    <source>
        <dbReference type="ARBA" id="ARBA00004370"/>
    </source>
</evidence>
<gene>
    <name evidence="14" type="ORF">ACFQXB_08045</name>
</gene>
<feature type="chain" id="PRO_5047147474" description="histidine kinase" evidence="11">
    <location>
        <begin position="20"/>
        <end position="519"/>
    </location>
</feature>
<evidence type="ECO:0000259" key="12">
    <source>
        <dbReference type="PROSITE" id="PS50109"/>
    </source>
</evidence>
<dbReference type="PANTHER" id="PTHR42878:SF7">
    <property type="entry name" value="SENSOR HISTIDINE KINASE GLRK"/>
    <property type="match status" value="1"/>
</dbReference>
<dbReference type="SUPFAM" id="SSF55874">
    <property type="entry name" value="ATPase domain of HSP90 chaperone/DNA topoisomerase II/histidine kinase"/>
    <property type="match status" value="1"/>
</dbReference>
<keyword evidence="4" id="KW-0597">Phosphoprotein</keyword>
<dbReference type="PROSITE" id="PS50109">
    <property type="entry name" value="HIS_KIN"/>
    <property type="match status" value="1"/>
</dbReference>
<dbReference type="InterPro" id="IPR003594">
    <property type="entry name" value="HATPase_dom"/>
</dbReference>
<dbReference type="Gene3D" id="3.30.565.10">
    <property type="entry name" value="Histidine kinase-like ATPase, C-terminal domain"/>
    <property type="match status" value="1"/>
</dbReference>
<evidence type="ECO:0000256" key="6">
    <source>
        <dbReference type="ARBA" id="ARBA00022741"/>
    </source>
</evidence>
<feature type="domain" description="HAMP" evidence="13">
    <location>
        <begin position="201"/>
        <end position="251"/>
    </location>
</feature>
<comment type="caution">
    <text evidence="14">The sequence shown here is derived from an EMBL/GenBank/DDBJ whole genome shotgun (WGS) entry which is preliminary data.</text>
</comment>
<feature type="transmembrane region" description="Helical" evidence="10">
    <location>
        <begin position="177"/>
        <end position="199"/>
    </location>
</feature>
<evidence type="ECO:0000256" key="9">
    <source>
        <dbReference type="ARBA" id="ARBA00023012"/>
    </source>
</evidence>
<evidence type="ECO:0000256" key="8">
    <source>
        <dbReference type="ARBA" id="ARBA00022840"/>
    </source>
</evidence>
<evidence type="ECO:0000313" key="14">
    <source>
        <dbReference type="EMBL" id="MFC7704141.1"/>
    </source>
</evidence>
<keyword evidence="5" id="KW-0808">Transferase</keyword>
<dbReference type="GO" id="GO:0016301">
    <property type="term" value="F:kinase activity"/>
    <property type="evidence" value="ECO:0007669"/>
    <property type="project" value="UniProtKB-KW"/>
</dbReference>
<sequence length="519" mass="55159">MRLRLMLGALSLAALAVFAAGLAVHGLSQAERLGAAAVAAQQRMEAYSALSARVNERVLASLAGPADPTQEESAETRAVLASLAHLDGLIAADVAAARTAAEADRRAAPARVIGRIRGQFIQLSETLDSHPPGSGPVLAALSLYGLQVPPLLTEQIDHERRRRDEAMRSLSGLRRRLGGLAVGVAVAAPALLAVLWMLVLRPLRLRLQAAARAAGAVGQGRAPLEIGPGDELSLVFARINQMSSRLDRRQRRLAQDHARLETTVAERTGQLRRANDRLARIDAERRRFFADVSHELRTPLTVILGEAELALRGVLAPPLAEAFTTIRSRARRLFRRIEDLLRIARSEDGQLDLQRQPVALGPLVAAALDDLRPLLGSMAVRLDLPPSLAVVGDADWIRQVIGGIIENAAKYAGPGAQLAITAQGLGDRVRISLADTGPGLPPGLADRALDRFARGTGTAAGFGVGLALARWVIEAQDGSIALVSPAAEGRGLRVEITLPAARPEPARAEAREEAPWPVS</sequence>
<feature type="signal peptide" evidence="11">
    <location>
        <begin position="1"/>
        <end position="19"/>
    </location>
</feature>
<dbReference type="Pfam" id="PF02518">
    <property type="entry name" value="HATPase_c"/>
    <property type="match status" value="1"/>
</dbReference>
<comment type="catalytic activity">
    <reaction evidence="1">
        <text>ATP + protein L-histidine = ADP + protein N-phospho-L-histidine.</text>
        <dbReference type="EC" id="2.7.13.3"/>
    </reaction>
</comment>
<evidence type="ECO:0000256" key="10">
    <source>
        <dbReference type="SAM" id="Phobius"/>
    </source>
</evidence>
<evidence type="ECO:0000256" key="11">
    <source>
        <dbReference type="SAM" id="SignalP"/>
    </source>
</evidence>
<proteinExistence type="predicted"/>